<comment type="caution">
    <text evidence="2">The sequence shown here is derived from an EMBL/GenBank/DDBJ whole genome shotgun (WGS) entry which is preliminary data.</text>
</comment>
<dbReference type="AlphaFoldDB" id="A0A6M0RMX1"/>
<dbReference type="PROSITE" id="PS50005">
    <property type="entry name" value="TPR"/>
    <property type="match status" value="1"/>
</dbReference>
<dbReference type="EMBL" id="QXHD01000004">
    <property type="protein sequence ID" value="NEZ57584.1"/>
    <property type="molecule type" value="Genomic_DNA"/>
</dbReference>
<sequence length="193" mass="22483">MIEAYNEKGTLFREQGKFEDAIDCYQESHKISKKSNDLIWATDNLQDMGVAYYLQGDLDQAQLVSIQAQHLAEQKKSPHLAGRARRTLANILFHQEKYKESIETALLSCINILEIDQYSLNNSPAMRELLIEEWLTWLTEDLLEEIQDISLRKGQCQYLLNYWRESKANDRALVDHYPGFIITLEELLSESRV</sequence>
<accession>A0A6M0RMX1</accession>
<dbReference type="InterPro" id="IPR019734">
    <property type="entry name" value="TPR_rpt"/>
</dbReference>
<evidence type="ECO:0000313" key="2">
    <source>
        <dbReference type="EMBL" id="NEZ57584.1"/>
    </source>
</evidence>
<evidence type="ECO:0000313" key="3">
    <source>
        <dbReference type="Proteomes" id="UP000481033"/>
    </source>
</evidence>
<dbReference type="Gene3D" id="1.25.40.10">
    <property type="entry name" value="Tetratricopeptide repeat domain"/>
    <property type="match status" value="1"/>
</dbReference>
<dbReference type="Pfam" id="PF13424">
    <property type="entry name" value="TPR_12"/>
    <property type="match status" value="1"/>
</dbReference>
<dbReference type="InterPro" id="IPR011990">
    <property type="entry name" value="TPR-like_helical_dom_sf"/>
</dbReference>
<keyword evidence="3" id="KW-1185">Reference proteome</keyword>
<reference evidence="2 3" key="1">
    <citation type="journal article" date="2020" name="Microb. Ecol.">
        <title>Ecogenomics of the Marine Benthic Filamentous Cyanobacterium Adonisia.</title>
        <authorList>
            <person name="Walter J.M."/>
            <person name="Coutinho F.H."/>
            <person name="Leomil L."/>
            <person name="Hargreaves P.I."/>
            <person name="Campeao M.E."/>
            <person name="Vieira V.V."/>
            <person name="Silva B.S."/>
            <person name="Fistarol G.O."/>
            <person name="Salomon P.S."/>
            <person name="Sawabe T."/>
            <person name="Mino S."/>
            <person name="Hosokawa M."/>
            <person name="Miyashita H."/>
            <person name="Maruyama F."/>
            <person name="van Verk M.C."/>
            <person name="Dutilh B.E."/>
            <person name="Thompson C.C."/>
            <person name="Thompson F.L."/>
        </authorList>
    </citation>
    <scope>NUCLEOTIDE SEQUENCE [LARGE SCALE GENOMIC DNA]</scope>
    <source>
        <strain evidence="2 3">CCMR0081</strain>
    </source>
</reference>
<proteinExistence type="predicted"/>
<organism evidence="2 3">
    <name type="scientific">Adonisia turfae CCMR0081</name>
    <dbReference type="NCBI Taxonomy" id="2292702"/>
    <lineage>
        <taxon>Bacteria</taxon>
        <taxon>Bacillati</taxon>
        <taxon>Cyanobacteriota</taxon>
        <taxon>Adonisia</taxon>
        <taxon>Adonisia turfae</taxon>
    </lineage>
</organism>
<protein>
    <submittedName>
        <fullName evidence="2">Tetratricopeptide repeat protein</fullName>
    </submittedName>
</protein>
<feature type="repeat" description="TPR" evidence="1">
    <location>
        <begin position="2"/>
        <end position="35"/>
    </location>
</feature>
<evidence type="ECO:0000256" key="1">
    <source>
        <dbReference type="PROSITE-ProRule" id="PRU00339"/>
    </source>
</evidence>
<gene>
    <name evidence="2" type="ORF">DXZ20_18325</name>
</gene>
<dbReference type="SUPFAM" id="SSF48452">
    <property type="entry name" value="TPR-like"/>
    <property type="match status" value="1"/>
</dbReference>
<dbReference type="SMART" id="SM00028">
    <property type="entry name" value="TPR"/>
    <property type="match status" value="2"/>
</dbReference>
<keyword evidence="1" id="KW-0802">TPR repeat</keyword>
<dbReference type="Proteomes" id="UP000481033">
    <property type="component" value="Unassembled WGS sequence"/>
</dbReference>
<name>A0A6M0RMX1_9CYAN</name>